<proteinExistence type="predicted"/>
<reference evidence="2" key="1">
    <citation type="submission" date="2022-11" db="UniProtKB">
        <authorList>
            <consortium name="WormBaseParasite"/>
        </authorList>
    </citation>
    <scope>IDENTIFICATION</scope>
</reference>
<sequence length="65" mass="7440">MFSMIISDAAISNTAKRQIWNARMLNYIVNCDAPAGCAMQKFLHFLVILCEQICTKRLFLPSLHH</sequence>
<evidence type="ECO:0000313" key="2">
    <source>
        <dbReference type="WBParaSite" id="Minc3s05034g37482"/>
    </source>
</evidence>
<dbReference type="Proteomes" id="UP000887563">
    <property type="component" value="Unplaced"/>
</dbReference>
<dbReference type="WBParaSite" id="Minc3s05034g37482">
    <property type="protein sequence ID" value="Minc3s05034g37482"/>
    <property type="gene ID" value="Minc3s05034g37482"/>
</dbReference>
<evidence type="ECO:0000313" key="1">
    <source>
        <dbReference type="Proteomes" id="UP000887563"/>
    </source>
</evidence>
<keyword evidence="1" id="KW-1185">Reference proteome</keyword>
<accession>A0A914NI49</accession>
<protein>
    <submittedName>
        <fullName evidence="2">Uncharacterized protein</fullName>
    </submittedName>
</protein>
<name>A0A914NI49_MELIC</name>
<organism evidence="1 2">
    <name type="scientific">Meloidogyne incognita</name>
    <name type="common">Southern root-knot nematode worm</name>
    <name type="synonym">Oxyuris incognita</name>
    <dbReference type="NCBI Taxonomy" id="6306"/>
    <lineage>
        <taxon>Eukaryota</taxon>
        <taxon>Metazoa</taxon>
        <taxon>Ecdysozoa</taxon>
        <taxon>Nematoda</taxon>
        <taxon>Chromadorea</taxon>
        <taxon>Rhabditida</taxon>
        <taxon>Tylenchina</taxon>
        <taxon>Tylenchomorpha</taxon>
        <taxon>Tylenchoidea</taxon>
        <taxon>Meloidogynidae</taxon>
        <taxon>Meloidogyninae</taxon>
        <taxon>Meloidogyne</taxon>
        <taxon>Meloidogyne incognita group</taxon>
    </lineage>
</organism>
<dbReference type="AlphaFoldDB" id="A0A914NI49"/>